<evidence type="ECO:0000313" key="1">
    <source>
        <dbReference type="EMBL" id="RCK30823.1"/>
    </source>
</evidence>
<dbReference type="Proteomes" id="UP000253226">
    <property type="component" value="Unassembled WGS sequence"/>
</dbReference>
<sequence>MWAYLLVGAVVDRVGRMGKMPGQGRFNGKCRNVNGIIGDVCPLCAGEMAPVYAVFDGKGAEKPNPPGLLRGGLGARVRT</sequence>
<evidence type="ECO:0000313" key="2">
    <source>
        <dbReference type="Proteomes" id="UP000253226"/>
    </source>
</evidence>
<name>A0A367VYN1_9PROT</name>
<proteinExistence type="predicted"/>
<reference evidence="1 2" key="1">
    <citation type="submission" date="2014-07" db="EMBL/GenBank/DDBJ databases">
        <title>Draft genome sequence of Thalassospira profundimaris 35.</title>
        <authorList>
            <person name="Lai Q."/>
            <person name="Shao Z."/>
        </authorList>
    </citation>
    <scope>NUCLEOTIDE SEQUENCE [LARGE SCALE GENOMIC DNA]</scope>
    <source>
        <strain evidence="1 2">35</strain>
    </source>
</reference>
<protein>
    <submittedName>
        <fullName evidence="1">Uncharacterized protein</fullName>
    </submittedName>
</protein>
<dbReference type="EMBL" id="JPWF01000026">
    <property type="protein sequence ID" value="RCK30823.1"/>
    <property type="molecule type" value="Genomic_DNA"/>
</dbReference>
<dbReference type="AlphaFoldDB" id="A0A367VYN1"/>
<gene>
    <name evidence="1" type="ORF">TH19_22255</name>
</gene>
<accession>A0A367VYN1</accession>
<comment type="caution">
    <text evidence="1">The sequence shown here is derived from an EMBL/GenBank/DDBJ whole genome shotgun (WGS) entry which is preliminary data.</text>
</comment>
<organism evidence="1 2">
    <name type="scientific">Thalassospira profundimaris</name>
    <dbReference type="NCBI Taxonomy" id="502049"/>
    <lineage>
        <taxon>Bacteria</taxon>
        <taxon>Pseudomonadati</taxon>
        <taxon>Pseudomonadota</taxon>
        <taxon>Alphaproteobacteria</taxon>
        <taxon>Rhodospirillales</taxon>
        <taxon>Thalassospiraceae</taxon>
        <taxon>Thalassospira</taxon>
    </lineage>
</organism>